<keyword evidence="2" id="KW-0805">Transcription regulation</keyword>
<feature type="compositionally biased region" description="Polar residues" evidence="6">
    <location>
        <begin position="856"/>
        <end position="865"/>
    </location>
</feature>
<dbReference type="AlphaFoldDB" id="A0A835A2B5"/>
<accession>A0A835A2B5</accession>
<keyword evidence="3" id="KW-0238">DNA-binding</keyword>
<feature type="region of interest" description="Disordered" evidence="6">
    <location>
        <begin position="696"/>
        <end position="883"/>
    </location>
</feature>
<keyword evidence="9" id="KW-1185">Reference proteome</keyword>
<comment type="subcellular location">
    <subcellularLocation>
        <location evidence="1">Nucleus</location>
    </subcellularLocation>
</comment>
<dbReference type="Proteomes" id="UP000655225">
    <property type="component" value="Unassembled WGS sequence"/>
</dbReference>
<dbReference type="EMBL" id="JABCRI010000001">
    <property type="protein sequence ID" value="KAF8412792.1"/>
    <property type="molecule type" value="Genomic_DNA"/>
</dbReference>
<name>A0A835A2B5_TETSI</name>
<evidence type="ECO:0000256" key="2">
    <source>
        <dbReference type="ARBA" id="ARBA00023015"/>
    </source>
</evidence>
<evidence type="ECO:0000259" key="7">
    <source>
        <dbReference type="PROSITE" id="PS50863"/>
    </source>
</evidence>
<feature type="compositionally biased region" description="Polar residues" evidence="6">
    <location>
        <begin position="873"/>
        <end position="883"/>
    </location>
</feature>
<proteinExistence type="predicted"/>
<evidence type="ECO:0000256" key="4">
    <source>
        <dbReference type="ARBA" id="ARBA00023163"/>
    </source>
</evidence>
<dbReference type="InterPro" id="IPR044837">
    <property type="entry name" value="REM16-like"/>
</dbReference>
<dbReference type="Pfam" id="PF02362">
    <property type="entry name" value="B3"/>
    <property type="match status" value="1"/>
</dbReference>
<dbReference type="PROSITE" id="PS50863">
    <property type="entry name" value="B3"/>
    <property type="match status" value="1"/>
</dbReference>
<dbReference type="CDD" id="cd10017">
    <property type="entry name" value="B3_DNA"/>
    <property type="match status" value="1"/>
</dbReference>
<gene>
    <name evidence="8" type="ORF">HHK36_000762</name>
</gene>
<evidence type="ECO:0000313" key="9">
    <source>
        <dbReference type="Proteomes" id="UP000655225"/>
    </source>
</evidence>
<dbReference type="GO" id="GO:0005634">
    <property type="term" value="C:nucleus"/>
    <property type="evidence" value="ECO:0007669"/>
    <property type="project" value="UniProtKB-SubCell"/>
</dbReference>
<dbReference type="InterPro" id="IPR015300">
    <property type="entry name" value="DNA-bd_pseudobarrel_sf"/>
</dbReference>
<dbReference type="SMART" id="SM01019">
    <property type="entry name" value="B3"/>
    <property type="match status" value="1"/>
</dbReference>
<evidence type="ECO:0000256" key="5">
    <source>
        <dbReference type="ARBA" id="ARBA00023242"/>
    </source>
</evidence>
<organism evidence="8 9">
    <name type="scientific">Tetracentron sinense</name>
    <name type="common">Spur-leaf</name>
    <dbReference type="NCBI Taxonomy" id="13715"/>
    <lineage>
        <taxon>Eukaryota</taxon>
        <taxon>Viridiplantae</taxon>
        <taxon>Streptophyta</taxon>
        <taxon>Embryophyta</taxon>
        <taxon>Tracheophyta</taxon>
        <taxon>Spermatophyta</taxon>
        <taxon>Magnoliopsida</taxon>
        <taxon>Trochodendrales</taxon>
        <taxon>Trochodendraceae</taxon>
        <taxon>Tetracentron</taxon>
    </lineage>
</organism>
<dbReference type="InterPro" id="IPR003340">
    <property type="entry name" value="B3_DNA-bd"/>
</dbReference>
<dbReference type="OrthoDB" id="638806at2759"/>
<evidence type="ECO:0000256" key="1">
    <source>
        <dbReference type="ARBA" id="ARBA00004123"/>
    </source>
</evidence>
<evidence type="ECO:0000256" key="3">
    <source>
        <dbReference type="ARBA" id="ARBA00023125"/>
    </source>
</evidence>
<feature type="compositionally biased region" description="Basic and acidic residues" evidence="6">
    <location>
        <begin position="766"/>
        <end position="784"/>
    </location>
</feature>
<reference evidence="8 9" key="1">
    <citation type="submission" date="2020-04" db="EMBL/GenBank/DDBJ databases">
        <title>Plant Genome Project.</title>
        <authorList>
            <person name="Zhang R.-G."/>
        </authorList>
    </citation>
    <scope>NUCLEOTIDE SEQUENCE [LARGE SCALE GENOMIC DNA]</scope>
    <source>
        <strain evidence="8">YNK0</strain>
        <tissue evidence="8">Leaf</tissue>
    </source>
</reference>
<dbReference type="Gene3D" id="2.40.330.10">
    <property type="entry name" value="DNA-binding pseudobarrel domain"/>
    <property type="match status" value="1"/>
</dbReference>
<dbReference type="SUPFAM" id="SSF101936">
    <property type="entry name" value="DNA-binding pseudobarrel domain"/>
    <property type="match status" value="1"/>
</dbReference>
<feature type="domain" description="TF-B3" evidence="7">
    <location>
        <begin position="905"/>
        <end position="1000"/>
    </location>
</feature>
<protein>
    <recommendedName>
        <fullName evidence="7">TF-B3 domain-containing protein</fullName>
    </recommendedName>
</protein>
<dbReference type="PANTHER" id="PTHR31391">
    <property type="entry name" value="B3 DOMAIN-CONTAINING PROTEIN OS11G0197600-RELATED"/>
    <property type="match status" value="1"/>
</dbReference>
<keyword evidence="4" id="KW-0804">Transcription</keyword>
<keyword evidence="5" id="KW-0539">Nucleus</keyword>
<comment type="caution">
    <text evidence="8">The sequence shown here is derived from an EMBL/GenBank/DDBJ whole genome shotgun (WGS) entry which is preliminary data.</text>
</comment>
<dbReference type="PANTHER" id="PTHR31391:SF64">
    <property type="entry name" value="B3 DOMAIN-CONTAINING PROTEIN OS06G0112300"/>
    <property type="match status" value="1"/>
</dbReference>
<dbReference type="GO" id="GO:0003677">
    <property type="term" value="F:DNA binding"/>
    <property type="evidence" value="ECO:0007669"/>
    <property type="project" value="UniProtKB-KW"/>
</dbReference>
<evidence type="ECO:0000313" key="8">
    <source>
        <dbReference type="EMBL" id="KAF8412792.1"/>
    </source>
</evidence>
<evidence type="ECO:0000256" key="6">
    <source>
        <dbReference type="SAM" id="MobiDB-lite"/>
    </source>
</evidence>
<sequence length="1021" mass="111475">MRRRLFAVETKSFEVEEVEIRDHWMIQIIERGRGGRISRMEVEQEAYDWLIKTMDEILSRSGGYMGSGRGMRVIIPQGPWHMGWKAFMAAVEHVTQGRRKSQKAMGSTVGQTPIAKPSMELRDWNFMEDRRLGKPEEGIRSHVEHQGTQCKVVVDSDVGAFGDWAEAVVCSVGGPGVRSQWAAVLELLHDLLPTDPEAKLVPIESQRAVVFPKVASSRSILCEPKCFPLVEGYFVGFHRWWPAANALSYTGLLKPRWLAIKGLPFHLWEKQIFFQIGKLCGGLVEIHQSTISRSDLKWAKIKVCGELRSIPRLIELEFHCSSYLLEILCWEEVCGPGDWWSESEQRGHRWEGVHCRAEEDDPPVLPRGLVVSRAASPGPTKQGVSEGGSLSLRAREGVIGAPRGGSADNLREVFKSGSPGRMEDLSLRTLRKRRWRWIQKNPNVAEVVSREEVQGSLEKALSGSRFLNYEGEEGCAIQLASNFSSASKEPSSDLVGVGPILSFPSPEQCVDRGVCSGALWPVAVGPGVDMAGLGPLPSSSGLAQGSLVASLLDPGPWVGDPTQVASGVDLGRGAPLGPESPSSCRVRFDQMVVAEGPECARSSKDTSLGGMWQKAEASDVGASLVGRPKAVEVGDRSDPSKSVGVELGGDGAPFKGRVSKSKSLAMCGLVGFPGRDFGLSLLPEIAEGVLVEQSSPGADRRLGDSGVSMLNSQDGGMLVPRSVESRPGSDLVRRSLRDSFSPSRKGGEGELGEQFSEGVDFPRAGGSRDKDKGVDRVEKVRCVKEQNSPGQKVRAVVDPEGSAGNNIGSPDSGALLGPAETDPLESDPTIDGEHFGFYSEGIGSPSRLKDDGGSIHTGNARQNLGSHRCKTEPQLTEQESQPQLNHMTTDLQDDEFWPLSGKPYFHCILTKSNVKSGYQLILPVKMHPMLPSALVPVVLTCQNKNWEMLYYGDRNFKRFDPSWRKFVSDNNLKIGDACVFELMECSSKIIKFRVQILNGEIPFEFLSRVNGETLDSPIVIE</sequence>